<dbReference type="Proteomes" id="UP001050975">
    <property type="component" value="Unassembled WGS sequence"/>
</dbReference>
<accession>A0AAV3X4R9</accession>
<dbReference type="InterPro" id="IPR012861">
    <property type="entry name" value="DUF1634"/>
</dbReference>
<keyword evidence="1" id="KW-1133">Transmembrane helix</keyword>
<protein>
    <recommendedName>
        <fullName evidence="4">DUF1634 domain-containing protein</fullName>
    </recommendedName>
</protein>
<dbReference type="AlphaFoldDB" id="A0AAV3X4R9"/>
<keyword evidence="3" id="KW-1185">Reference proteome</keyword>
<keyword evidence="1" id="KW-0812">Transmembrane</keyword>
<organism evidence="2 3">
    <name type="scientific">Microseira wollei NIES-4236</name>
    <dbReference type="NCBI Taxonomy" id="2530354"/>
    <lineage>
        <taxon>Bacteria</taxon>
        <taxon>Bacillati</taxon>
        <taxon>Cyanobacteriota</taxon>
        <taxon>Cyanophyceae</taxon>
        <taxon>Oscillatoriophycideae</taxon>
        <taxon>Aerosakkonematales</taxon>
        <taxon>Aerosakkonemataceae</taxon>
        <taxon>Microseira</taxon>
    </lineage>
</organism>
<evidence type="ECO:0000313" key="2">
    <source>
        <dbReference type="EMBL" id="GET36166.1"/>
    </source>
</evidence>
<evidence type="ECO:0000313" key="3">
    <source>
        <dbReference type="Proteomes" id="UP001050975"/>
    </source>
</evidence>
<gene>
    <name evidence="2" type="ORF">MiSe_09140</name>
</gene>
<name>A0AAV3X4R9_9CYAN</name>
<sequence length="163" mass="17893">MIKFDSGFLLGSLKRSDAKAIMLPLEQNPDGEVECDRNITKSSSDQILEKLLSNLLKYGVIIASAIVLIGGILYLMHHGAELPNYRVFHGVPSEFRSPQGVVTAVVSGSRRGIIQLGLLTLIATPIIRVAVSLLTFLWQRDRVYIIVTLLVLSELIYGLVGAY</sequence>
<dbReference type="Pfam" id="PF07843">
    <property type="entry name" value="DUF1634"/>
    <property type="match status" value="1"/>
</dbReference>
<dbReference type="RefSeq" id="WP_226575360.1">
    <property type="nucleotide sequence ID" value="NZ_BLAY01000009.1"/>
</dbReference>
<keyword evidence="1" id="KW-0472">Membrane</keyword>
<feature type="transmembrane region" description="Helical" evidence="1">
    <location>
        <begin position="116"/>
        <end position="137"/>
    </location>
</feature>
<feature type="transmembrane region" description="Helical" evidence="1">
    <location>
        <begin position="143"/>
        <end position="162"/>
    </location>
</feature>
<dbReference type="EMBL" id="BLAY01000009">
    <property type="protein sequence ID" value="GET36166.1"/>
    <property type="molecule type" value="Genomic_DNA"/>
</dbReference>
<evidence type="ECO:0008006" key="4">
    <source>
        <dbReference type="Google" id="ProtNLM"/>
    </source>
</evidence>
<evidence type="ECO:0000256" key="1">
    <source>
        <dbReference type="SAM" id="Phobius"/>
    </source>
</evidence>
<reference evidence="2" key="1">
    <citation type="submission" date="2019-10" db="EMBL/GenBank/DDBJ databases">
        <title>Draft genome sequece of Microseira wollei NIES-4236.</title>
        <authorList>
            <person name="Yamaguchi H."/>
            <person name="Suzuki S."/>
            <person name="Kawachi M."/>
        </authorList>
    </citation>
    <scope>NUCLEOTIDE SEQUENCE</scope>
    <source>
        <strain evidence="2">NIES-4236</strain>
    </source>
</reference>
<comment type="caution">
    <text evidence="2">The sequence shown here is derived from an EMBL/GenBank/DDBJ whole genome shotgun (WGS) entry which is preliminary data.</text>
</comment>
<proteinExistence type="predicted"/>
<feature type="transmembrane region" description="Helical" evidence="1">
    <location>
        <begin position="55"/>
        <end position="76"/>
    </location>
</feature>